<accession>A0A8T2WMB2</accession>
<organism evidence="1 2">
    <name type="scientific">Populus deltoides</name>
    <name type="common">Eastern poplar</name>
    <name type="synonym">Eastern cottonwood</name>
    <dbReference type="NCBI Taxonomy" id="3696"/>
    <lineage>
        <taxon>Eukaryota</taxon>
        <taxon>Viridiplantae</taxon>
        <taxon>Streptophyta</taxon>
        <taxon>Embryophyta</taxon>
        <taxon>Tracheophyta</taxon>
        <taxon>Spermatophyta</taxon>
        <taxon>Magnoliopsida</taxon>
        <taxon>eudicotyledons</taxon>
        <taxon>Gunneridae</taxon>
        <taxon>Pentapetalae</taxon>
        <taxon>rosids</taxon>
        <taxon>fabids</taxon>
        <taxon>Malpighiales</taxon>
        <taxon>Salicaceae</taxon>
        <taxon>Saliceae</taxon>
        <taxon>Populus</taxon>
    </lineage>
</organism>
<evidence type="ECO:0000313" key="1">
    <source>
        <dbReference type="EMBL" id="KAH8482459.1"/>
    </source>
</evidence>
<comment type="caution">
    <text evidence="1">The sequence shown here is derived from an EMBL/GenBank/DDBJ whole genome shotgun (WGS) entry which is preliminary data.</text>
</comment>
<protein>
    <submittedName>
        <fullName evidence="1">Uncharacterized protein</fullName>
    </submittedName>
</protein>
<dbReference type="Proteomes" id="UP000807159">
    <property type="component" value="Chromosome 18"/>
</dbReference>
<dbReference type="EMBL" id="JACEGQ020000018">
    <property type="protein sequence ID" value="KAH8482459.1"/>
    <property type="molecule type" value="Genomic_DNA"/>
</dbReference>
<gene>
    <name evidence="1" type="ORF">H0E87_029775</name>
</gene>
<sequence>MALRESRCKRRLMRRKEKDNECSCLGLGKDRVQLIYMGVFCGGVFKEVIAIMRSWSWLSKWRKGKAREVDGISVMDLIGERWLVTMAGSVVQCYGLLVTAPNVIVALCCDRGEEVFGGLV</sequence>
<feature type="non-terminal residue" evidence="1">
    <location>
        <position position="1"/>
    </location>
</feature>
<proteinExistence type="predicted"/>
<keyword evidence="2" id="KW-1185">Reference proteome</keyword>
<evidence type="ECO:0000313" key="2">
    <source>
        <dbReference type="Proteomes" id="UP000807159"/>
    </source>
</evidence>
<dbReference type="AlphaFoldDB" id="A0A8T2WMB2"/>
<reference evidence="1" key="1">
    <citation type="journal article" date="2021" name="J. Hered.">
        <title>Genome Assembly of Salicaceae Populus deltoides (Eastern Cottonwood) I-69 Based on Nanopore Sequencing and Hi-C Technologies.</title>
        <authorList>
            <person name="Bai S."/>
            <person name="Wu H."/>
            <person name="Zhang J."/>
            <person name="Pan Z."/>
            <person name="Zhao W."/>
            <person name="Li Z."/>
            <person name="Tong C."/>
        </authorList>
    </citation>
    <scope>NUCLEOTIDE SEQUENCE</scope>
    <source>
        <tissue evidence="1">Leaf</tissue>
    </source>
</reference>
<name>A0A8T2WMB2_POPDE</name>